<evidence type="ECO:0000313" key="2">
    <source>
        <dbReference type="Proteomes" id="UP000004477"/>
    </source>
</evidence>
<evidence type="ECO:0000313" key="1">
    <source>
        <dbReference type="EMBL" id="EFB34925.1"/>
    </source>
</evidence>
<proteinExistence type="predicted"/>
<reference evidence="1" key="1">
    <citation type="submission" date="2009-11" db="EMBL/GenBank/DDBJ databases">
        <authorList>
            <person name="Weinstock G."/>
            <person name="Sodergren E."/>
            <person name="Clifton S."/>
            <person name="Fulton L."/>
            <person name="Fulton B."/>
            <person name="Courtney L."/>
            <person name="Fronick C."/>
            <person name="Harrison M."/>
            <person name="Strong C."/>
            <person name="Farmer C."/>
            <person name="Delahaunty K."/>
            <person name="Markovic C."/>
            <person name="Hall O."/>
            <person name="Minx P."/>
            <person name="Tomlinson C."/>
            <person name="Mitreva M."/>
            <person name="Nelson J."/>
            <person name="Hou S."/>
            <person name="Wollam A."/>
            <person name="Pepin K.H."/>
            <person name="Johnson M."/>
            <person name="Bhonagiri V."/>
            <person name="Nash W.E."/>
            <person name="Warren W."/>
            <person name="Chinwalla A."/>
            <person name="Mardis E.R."/>
            <person name="Wilson R.K."/>
        </authorList>
    </citation>
    <scope>NUCLEOTIDE SEQUENCE [LARGE SCALE GENOMIC DNA]</scope>
    <source>
        <strain evidence="1">DSM 18205</strain>
    </source>
</reference>
<gene>
    <name evidence="1" type="ORF">PREVCOP_05646</name>
</gene>
<dbReference type="AlphaFoldDB" id="D1PEJ6"/>
<dbReference type="Proteomes" id="UP000004477">
    <property type="component" value="Unassembled WGS sequence"/>
</dbReference>
<name>D1PEJ6_9BACT</name>
<keyword evidence="2" id="KW-1185">Reference proteome</keyword>
<organism evidence="1 2">
    <name type="scientific">Segatella copri DSM 18205</name>
    <dbReference type="NCBI Taxonomy" id="537011"/>
    <lineage>
        <taxon>Bacteria</taxon>
        <taxon>Pseudomonadati</taxon>
        <taxon>Bacteroidota</taxon>
        <taxon>Bacteroidia</taxon>
        <taxon>Bacteroidales</taxon>
        <taxon>Prevotellaceae</taxon>
        <taxon>Segatella</taxon>
    </lineage>
</organism>
<dbReference type="HOGENOM" id="CLU_3139113_0_0_10"/>
<dbReference type="PaxDb" id="537011-PREVCOP_05646"/>
<dbReference type="EMBL" id="ACBX02000023">
    <property type="protein sequence ID" value="EFB34925.1"/>
    <property type="molecule type" value="Genomic_DNA"/>
</dbReference>
<accession>D1PEJ6</accession>
<comment type="caution">
    <text evidence="1">The sequence shown here is derived from an EMBL/GenBank/DDBJ whole genome shotgun (WGS) entry which is preliminary data.</text>
</comment>
<sequence length="49" mass="6046">MKNAFFVSLNFLKELFFLNKYLLELKEVLLSHRRYFLLVGCFWQLKCKN</sequence>
<protein>
    <submittedName>
        <fullName evidence="1">Uncharacterized protein</fullName>
    </submittedName>
</protein>